<proteinExistence type="inferred from homology"/>
<dbReference type="SUPFAM" id="SSF51735">
    <property type="entry name" value="NAD(P)-binding Rossmann-fold domains"/>
    <property type="match status" value="1"/>
</dbReference>
<dbReference type="RefSeq" id="WP_310022376.1">
    <property type="nucleotide sequence ID" value="NZ_JAVDUM010000015.1"/>
</dbReference>
<gene>
    <name evidence="4" type="ORF">J2Y69_003117</name>
</gene>
<evidence type="ECO:0000256" key="3">
    <source>
        <dbReference type="RuleBase" id="RU000363"/>
    </source>
</evidence>
<comment type="caution">
    <text evidence="4">The sequence shown here is derived from an EMBL/GenBank/DDBJ whole genome shotgun (WGS) entry which is preliminary data.</text>
</comment>
<comment type="similarity">
    <text evidence="1 3">Belongs to the short-chain dehydrogenases/reductases (SDR) family.</text>
</comment>
<keyword evidence="2" id="KW-0560">Oxidoreductase</keyword>
<evidence type="ECO:0000313" key="5">
    <source>
        <dbReference type="Proteomes" id="UP001259347"/>
    </source>
</evidence>
<dbReference type="NCBIfam" id="NF004826">
    <property type="entry name" value="PRK06182.1"/>
    <property type="match status" value="1"/>
</dbReference>
<dbReference type="PRINTS" id="PR00081">
    <property type="entry name" value="GDHRDH"/>
</dbReference>
<dbReference type="Gene3D" id="3.40.50.720">
    <property type="entry name" value="NAD(P)-binding Rossmann-like Domain"/>
    <property type="match status" value="1"/>
</dbReference>
<dbReference type="InterPro" id="IPR036291">
    <property type="entry name" value="NAD(P)-bd_dom_sf"/>
</dbReference>
<sequence>MASSTQKVALVTGASSGMGHAFALDLQQAGFLVYGVARRVDRMADLHAQGIRTLAMDITDAASANEGIDRILAETGRIDVLVNNAGYGSYGPVEDVALEEARRQFEVNVFGASRLIQLVLPSMRSRRSGTIINITSMGGKIYTPFGAWYHATKFALESFSDCLRLETKPFGINVVIVEPGAIRTEWSGIAADHLVETSAKGAYAAKAQTVATTFRSEATVKQSSPPELVAKTVVKAATARRPKTRYAVGFGAKPLIFLRWLLSDRAFDAVALRVGGIR</sequence>
<evidence type="ECO:0000313" key="4">
    <source>
        <dbReference type="EMBL" id="MDR6868498.1"/>
    </source>
</evidence>
<dbReference type="InterPro" id="IPR051911">
    <property type="entry name" value="SDR_oxidoreductase"/>
</dbReference>
<dbReference type="InterPro" id="IPR002347">
    <property type="entry name" value="SDR_fam"/>
</dbReference>
<protein>
    <submittedName>
        <fullName evidence="4">Short-subunit dehydrogenase</fullName>
    </submittedName>
</protein>
<organism evidence="4 5">
    <name type="scientific">Microbacterium resistens</name>
    <dbReference type="NCBI Taxonomy" id="156977"/>
    <lineage>
        <taxon>Bacteria</taxon>
        <taxon>Bacillati</taxon>
        <taxon>Actinomycetota</taxon>
        <taxon>Actinomycetes</taxon>
        <taxon>Micrococcales</taxon>
        <taxon>Microbacteriaceae</taxon>
        <taxon>Microbacterium</taxon>
    </lineage>
</organism>
<keyword evidence="5" id="KW-1185">Reference proteome</keyword>
<dbReference type="Proteomes" id="UP001259347">
    <property type="component" value="Unassembled WGS sequence"/>
</dbReference>
<dbReference type="Pfam" id="PF00106">
    <property type="entry name" value="adh_short"/>
    <property type="match status" value="1"/>
</dbReference>
<dbReference type="EMBL" id="JAVDUM010000015">
    <property type="protein sequence ID" value="MDR6868498.1"/>
    <property type="molecule type" value="Genomic_DNA"/>
</dbReference>
<dbReference type="PANTHER" id="PTHR43976">
    <property type="entry name" value="SHORT CHAIN DEHYDROGENASE"/>
    <property type="match status" value="1"/>
</dbReference>
<name>A0ABU1SFW9_9MICO</name>
<dbReference type="PRINTS" id="PR00080">
    <property type="entry name" value="SDRFAMILY"/>
</dbReference>
<evidence type="ECO:0000256" key="2">
    <source>
        <dbReference type="ARBA" id="ARBA00023002"/>
    </source>
</evidence>
<reference evidence="4 5" key="1">
    <citation type="submission" date="2023-07" db="EMBL/GenBank/DDBJ databases">
        <title>Sorghum-associated microbial communities from plants grown in Nebraska, USA.</title>
        <authorList>
            <person name="Schachtman D."/>
        </authorList>
    </citation>
    <scope>NUCLEOTIDE SEQUENCE [LARGE SCALE GENOMIC DNA]</scope>
    <source>
        <strain evidence="4 5">2980</strain>
    </source>
</reference>
<dbReference type="CDD" id="cd05374">
    <property type="entry name" value="17beta-HSD-like_SDR_c"/>
    <property type="match status" value="1"/>
</dbReference>
<dbReference type="PANTHER" id="PTHR43976:SF16">
    <property type="entry name" value="SHORT-CHAIN DEHYDROGENASE_REDUCTASE FAMILY PROTEIN"/>
    <property type="match status" value="1"/>
</dbReference>
<evidence type="ECO:0000256" key="1">
    <source>
        <dbReference type="ARBA" id="ARBA00006484"/>
    </source>
</evidence>
<accession>A0ABU1SFW9</accession>